<dbReference type="SUPFAM" id="SSF53448">
    <property type="entry name" value="Nucleotide-diphospho-sugar transferases"/>
    <property type="match status" value="1"/>
</dbReference>
<sequence>MTAMAGNGVMAVVVTYHPDLDLLAQVLDSVCPQVDHVLVFDNASPDPGLGQLLAQPRWSNLGVIYSASNLGVASAINQAAAHARGNGYEHLLVLDQDSLLAADMVAHLRQALSSPDAGAARPIAAVGPVFVDRRTGEVAPFVRIGPLLNRKLAVAPGEQVECDFLISSGSLVPLSVLERVGGMDESLFIDNVDLEWSFRARHQGYRLLGVGNARMVHAIGDRVYPVTLFGRRLSFSLHGPVRLYYMTRNRLLLYVRPQTPWAWISQDIPRVVLKLAGMSLFVAPRWQNLRAMLHGMADALRGRGGPYRR</sequence>
<dbReference type="InterPro" id="IPR001173">
    <property type="entry name" value="Glyco_trans_2-like"/>
</dbReference>
<evidence type="ECO:0000313" key="5">
    <source>
        <dbReference type="EMBL" id="MBB1117692.1"/>
    </source>
</evidence>
<name>A0A7W3YVZ5_9GAMM</name>
<protein>
    <submittedName>
        <fullName evidence="5">Glycosyltransferase family 2 protein</fullName>
    </submittedName>
</protein>
<organism evidence="5 6">
    <name type="scientific">Stenotrophomonas koreensis</name>
    <dbReference type="NCBI Taxonomy" id="266128"/>
    <lineage>
        <taxon>Bacteria</taxon>
        <taxon>Pseudomonadati</taxon>
        <taxon>Pseudomonadota</taxon>
        <taxon>Gammaproteobacteria</taxon>
        <taxon>Lysobacterales</taxon>
        <taxon>Lysobacteraceae</taxon>
        <taxon>Stenotrophomonas</taxon>
    </lineage>
</organism>
<dbReference type="EMBL" id="JACIUV010000005">
    <property type="protein sequence ID" value="MBB1117692.1"/>
    <property type="molecule type" value="Genomic_DNA"/>
</dbReference>
<evidence type="ECO:0000256" key="3">
    <source>
        <dbReference type="ARBA" id="ARBA00022679"/>
    </source>
</evidence>
<dbReference type="PANTHER" id="PTHR43179">
    <property type="entry name" value="RHAMNOSYLTRANSFERASE WBBL"/>
    <property type="match status" value="1"/>
</dbReference>
<gene>
    <name evidence="5" type="ORF">H4O09_11585</name>
</gene>
<dbReference type="GO" id="GO:0016757">
    <property type="term" value="F:glycosyltransferase activity"/>
    <property type="evidence" value="ECO:0007669"/>
    <property type="project" value="UniProtKB-KW"/>
</dbReference>
<accession>A0A7W3YVZ5</accession>
<dbReference type="InterPro" id="IPR029044">
    <property type="entry name" value="Nucleotide-diphossugar_trans"/>
</dbReference>
<dbReference type="CDD" id="cd02526">
    <property type="entry name" value="GT2_RfbF_like"/>
    <property type="match status" value="1"/>
</dbReference>
<keyword evidence="3" id="KW-0808">Transferase</keyword>
<dbReference type="Proteomes" id="UP000550609">
    <property type="component" value="Unassembled WGS sequence"/>
</dbReference>
<reference evidence="5 6" key="1">
    <citation type="submission" date="2020-08" db="EMBL/GenBank/DDBJ databases">
        <title>Stenotrophomonas sp. W1S232.</title>
        <authorList>
            <person name="Deng Y."/>
        </authorList>
    </citation>
    <scope>NUCLEOTIDE SEQUENCE [LARGE SCALE GENOMIC DNA]</scope>
    <source>
        <strain evidence="5 6">W1S232</strain>
    </source>
</reference>
<dbReference type="PANTHER" id="PTHR43179:SF12">
    <property type="entry name" value="GALACTOFURANOSYLTRANSFERASE GLFT2"/>
    <property type="match status" value="1"/>
</dbReference>
<dbReference type="Pfam" id="PF00535">
    <property type="entry name" value="Glycos_transf_2"/>
    <property type="match status" value="1"/>
</dbReference>
<evidence type="ECO:0000313" key="6">
    <source>
        <dbReference type="Proteomes" id="UP000550609"/>
    </source>
</evidence>
<comment type="similarity">
    <text evidence="1">Belongs to the glycosyltransferase 2 family.</text>
</comment>
<feature type="domain" description="Glycosyltransferase 2-like" evidence="4">
    <location>
        <begin position="12"/>
        <end position="119"/>
    </location>
</feature>
<comment type="caution">
    <text evidence="5">The sequence shown here is derived from an EMBL/GenBank/DDBJ whole genome shotgun (WGS) entry which is preliminary data.</text>
</comment>
<evidence type="ECO:0000259" key="4">
    <source>
        <dbReference type="Pfam" id="PF00535"/>
    </source>
</evidence>
<evidence type="ECO:0000256" key="1">
    <source>
        <dbReference type="ARBA" id="ARBA00006739"/>
    </source>
</evidence>
<dbReference type="Gene3D" id="3.90.550.10">
    <property type="entry name" value="Spore Coat Polysaccharide Biosynthesis Protein SpsA, Chain A"/>
    <property type="match status" value="1"/>
</dbReference>
<proteinExistence type="inferred from homology"/>
<keyword evidence="2" id="KW-0328">Glycosyltransferase</keyword>
<evidence type="ECO:0000256" key="2">
    <source>
        <dbReference type="ARBA" id="ARBA00022676"/>
    </source>
</evidence>
<dbReference type="AlphaFoldDB" id="A0A7W3YVZ5"/>